<comment type="similarity">
    <text evidence="2 10">Belongs to the PduL family.</text>
</comment>
<gene>
    <name evidence="11" type="ORF">RQP50_14975</name>
</gene>
<comment type="caution">
    <text evidence="11">The sequence shown here is derived from an EMBL/GenBank/DDBJ whole genome shotgun (WGS) entry which is preliminary data.</text>
</comment>
<comment type="function">
    <text evidence="10">Involved in 1,2-propanediol (1,2-PD) degradation by catalyzing the conversion of propanoyl-CoA to propanoyl-phosphate.</text>
</comment>
<keyword evidence="12" id="KW-1185">Reference proteome</keyword>
<keyword evidence="8 10" id="KW-0012">Acyltransferase</keyword>
<dbReference type="PANTHER" id="PTHR39453:SF1">
    <property type="entry name" value="PHOSPHATE PROPANOYLTRANSFERASE"/>
    <property type="match status" value="1"/>
</dbReference>
<organism evidence="11 12">
    <name type="scientific">Paenibacillus suaedae</name>
    <dbReference type="NCBI Taxonomy" id="3077233"/>
    <lineage>
        <taxon>Bacteria</taxon>
        <taxon>Bacillati</taxon>
        <taxon>Bacillota</taxon>
        <taxon>Bacilli</taxon>
        <taxon>Bacillales</taxon>
        <taxon>Paenibacillaceae</taxon>
        <taxon>Paenibacillus</taxon>
    </lineage>
</organism>
<evidence type="ECO:0000256" key="2">
    <source>
        <dbReference type="ARBA" id="ARBA00007342"/>
    </source>
</evidence>
<dbReference type="GO" id="GO:0016747">
    <property type="term" value="F:acyltransferase activity, transferring groups other than amino-acyl groups"/>
    <property type="evidence" value="ECO:0007669"/>
    <property type="project" value="InterPro"/>
</dbReference>
<sequence length="218" mass="23278">MGSYDQVLSLLMEVVSGAGKAGEEPRSIPLGISNRHVHLSQADVETLFGSGYTLSKMRDLSQPGQYACNETVTVCGPKGAIEKVRVLGPVRKQTQVEIMRGDCFKLGVKAPVRLSGELEGTPGVTLVGSKGSVYITCGLMVAQRHIHMTPDDALFFGVTDGEMVSIQFDGLRGGGYNQVAIRVGNDAALDCHIDVEEANAMDLTSASVVKIIKIARRK</sequence>
<evidence type="ECO:0000256" key="6">
    <source>
        <dbReference type="ARBA" id="ARBA00022723"/>
    </source>
</evidence>
<comment type="catalytic activity">
    <reaction evidence="9 10">
        <text>propanoyl-CoA + phosphate = propanoyl phosphate + CoA</text>
        <dbReference type="Rhea" id="RHEA:28046"/>
        <dbReference type="ChEBI" id="CHEBI:43474"/>
        <dbReference type="ChEBI" id="CHEBI:57287"/>
        <dbReference type="ChEBI" id="CHEBI:57392"/>
        <dbReference type="ChEBI" id="CHEBI:58933"/>
        <dbReference type="EC" id="2.3.1.222"/>
    </reaction>
</comment>
<evidence type="ECO:0000256" key="10">
    <source>
        <dbReference type="PIRNR" id="PIRNR010130"/>
    </source>
</evidence>
<dbReference type="NCBIfam" id="NF011652">
    <property type="entry name" value="PRK15070.1"/>
    <property type="match status" value="1"/>
</dbReference>
<dbReference type="Proteomes" id="UP001250538">
    <property type="component" value="Unassembled WGS sequence"/>
</dbReference>
<dbReference type="GO" id="GO:0046872">
    <property type="term" value="F:metal ion binding"/>
    <property type="evidence" value="ECO:0007669"/>
    <property type="project" value="UniProtKB-KW"/>
</dbReference>
<reference evidence="12" key="1">
    <citation type="submission" date="2023-09" db="EMBL/GenBank/DDBJ databases">
        <title>Paenibacillus sp. chi10 Genome sequencing and assembly.</title>
        <authorList>
            <person name="Kim I."/>
        </authorList>
    </citation>
    <scope>NUCLEOTIDE SEQUENCE [LARGE SCALE GENOMIC DNA]</scope>
    <source>
        <strain evidence="12">chi10</strain>
    </source>
</reference>
<comment type="pathway">
    <text evidence="10">Polyol metabolism; 1,2-propanediol degradation.</text>
</comment>
<evidence type="ECO:0000256" key="1">
    <source>
        <dbReference type="ARBA" id="ARBA00001947"/>
    </source>
</evidence>
<protein>
    <recommendedName>
        <fullName evidence="4 10">Phosphate propanoyltransferase</fullName>
        <ecNumber evidence="3 10">2.3.1.222</ecNumber>
    </recommendedName>
</protein>
<keyword evidence="5 10" id="KW-0808">Transferase</keyword>
<proteinExistence type="inferred from homology"/>
<comment type="cofactor">
    <cofactor evidence="1">
        <name>Zn(2+)</name>
        <dbReference type="ChEBI" id="CHEBI:29105"/>
    </cofactor>
</comment>
<dbReference type="PIRSF" id="PIRSF010130">
    <property type="entry name" value="PduL"/>
    <property type="match status" value="1"/>
</dbReference>
<evidence type="ECO:0000313" key="11">
    <source>
        <dbReference type="EMBL" id="MDT8977540.1"/>
    </source>
</evidence>
<dbReference type="RefSeq" id="WP_315745883.1">
    <property type="nucleotide sequence ID" value="NZ_JAVYAA010000003.1"/>
</dbReference>
<evidence type="ECO:0000256" key="9">
    <source>
        <dbReference type="ARBA" id="ARBA00047589"/>
    </source>
</evidence>
<keyword evidence="6" id="KW-0479">Metal-binding</keyword>
<evidence type="ECO:0000256" key="4">
    <source>
        <dbReference type="ARBA" id="ARBA00020837"/>
    </source>
</evidence>
<evidence type="ECO:0000256" key="8">
    <source>
        <dbReference type="ARBA" id="ARBA00023315"/>
    </source>
</evidence>
<dbReference type="EMBL" id="JAVYAA010000003">
    <property type="protein sequence ID" value="MDT8977540.1"/>
    <property type="molecule type" value="Genomic_DNA"/>
</dbReference>
<dbReference type="AlphaFoldDB" id="A0AAJ2JZ14"/>
<accession>A0AAJ2JZ14</accession>
<dbReference type="PANTHER" id="PTHR39453">
    <property type="entry name" value="PHOSPHATE PROPANOYLTRANSFERASE"/>
    <property type="match status" value="1"/>
</dbReference>
<evidence type="ECO:0000256" key="7">
    <source>
        <dbReference type="ARBA" id="ARBA00022833"/>
    </source>
</evidence>
<dbReference type="EC" id="2.3.1.222" evidence="3 10"/>
<evidence type="ECO:0000313" key="12">
    <source>
        <dbReference type="Proteomes" id="UP001250538"/>
    </source>
</evidence>
<dbReference type="Pfam" id="PF06130">
    <property type="entry name" value="PTAC"/>
    <property type="match status" value="1"/>
</dbReference>
<keyword evidence="7" id="KW-0862">Zinc</keyword>
<evidence type="ECO:0000256" key="5">
    <source>
        <dbReference type="ARBA" id="ARBA00022679"/>
    </source>
</evidence>
<evidence type="ECO:0000256" key="3">
    <source>
        <dbReference type="ARBA" id="ARBA00012206"/>
    </source>
</evidence>
<dbReference type="InterPro" id="IPR008300">
    <property type="entry name" value="PTAC"/>
</dbReference>
<name>A0AAJ2JZ14_9BACL</name>